<dbReference type="EC" id="2.10.1.1" evidence="4"/>
<evidence type="ECO:0000256" key="3">
    <source>
        <dbReference type="ARBA" id="ARBA00007589"/>
    </source>
</evidence>
<keyword evidence="8" id="KW-0460">Magnesium</keyword>
<evidence type="ECO:0000256" key="9">
    <source>
        <dbReference type="ARBA" id="ARBA00023150"/>
    </source>
</evidence>
<dbReference type="GO" id="GO:0046872">
    <property type="term" value="F:metal ion binding"/>
    <property type="evidence" value="ECO:0007669"/>
    <property type="project" value="UniProtKB-KW"/>
</dbReference>
<feature type="domain" description="MoaB/Mog" evidence="10">
    <location>
        <begin position="12"/>
        <end position="159"/>
    </location>
</feature>
<dbReference type="Pfam" id="PF00994">
    <property type="entry name" value="MoCF_biosynth"/>
    <property type="match status" value="1"/>
</dbReference>
<sequence length="207" mass="22401">MDSSRANVIKVGILTVSDSSFRGTDHPEKGTRLRDTITSIQSAKCSVDILDFVPDEIEQIKAKLVEWSDFLQLDVILTTGGTGFAARDVTPEATKLVLEKEAPGMTLAMLKGSLDITPLAMLSRLVCGTRNKSLIINLPGNPNGAAECFQLVWPGIPHAVDLLRGHNGSVEKTHETLQAEGIQHSGFTRSTCKQQHSCIGQNLHSDL</sequence>
<dbReference type="InterPro" id="IPR001453">
    <property type="entry name" value="MoaB/Mog_dom"/>
</dbReference>
<dbReference type="CDD" id="cd00886">
    <property type="entry name" value="MogA_MoaB"/>
    <property type="match status" value="1"/>
</dbReference>
<dbReference type="SUPFAM" id="SSF53218">
    <property type="entry name" value="Molybdenum cofactor biosynthesis proteins"/>
    <property type="match status" value="1"/>
</dbReference>
<keyword evidence="7" id="KW-0479">Metal-binding</keyword>
<gene>
    <name evidence="11" type="ORF">PoB_007576400</name>
</gene>
<proteinExistence type="inferred from homology"/>
<comment type="cofactor">
    <cofactor evidence="1">
        <name>Mg(2+)</name>
        <dbReference type="ChEBI" id="CHEBI:18420"/>
    </cofactor>
</comment>
<reference evidence="11 12" key="1">
    <citation type="journal article" date="2021" name="Elife">
        <title>Chloroplast acquisition without the gene transfer in kleptoplastic sea slugs, Plakobranchus ocellatus.</title>
        <authorList>
            <person name="Maeda T."/>
            <person name="Takahashi S."/>
            <person name="Yoshida T."/>
            <person name="Shimamura S."/>
            <person name="Takaki Y."/>
            <person name="Nagai Y."/>
            <person name="Toyoda A."/>
            <person name="Suzuki Y."/>
            <person name="Arimoto A."/>
            <person name="Ishii H."/>
            <person name="Satoh N."/>
            <person name="Nishiyama T."/>
            <person name="Hasebe M."/>
            <person name="Maruyama T."/>
            <person name="Minagawa J."/>
            <person name="Obokata J."/>
            <person name="Shigenobu S."/>
        </authorList>
    </citation>
    <scope>NUCLEOTIDE SEQUENCE [LARGE SCALE GENOMIC DNA]</scope>
</reference>
<evidence type="ECO:0000256" key="8">
    <source>
        <dbReference type="ARBA" id="ARBA00022842"/>
    </source>
</evidence>
<name>A0AAV4DYW6_9GAST</name>
<dbReference type="PANTHER" id="PTHR43764">
    <property type="entry name" value="MOLYBDENUM COFACTOR BIOSYNTHESIS"/>
    <property type="match status" value="1"/>
</dbReference>
<comment type="caution">
    <text evidence="11">The sequence shown here is derived from an EMBL/GenBank/DDBJ whole genome shotgun (WGS) entry which is preliminary data.</text>
</comment>
<dbReference type="NCBIfam" id="TIGR00177">
    <property type="entry name" value="molyb_syn"/>
    <property type="match status" value="1"/>
</dbReference>
<dbReference type="Proteomes" id="UP000735302">
    <property type="component" value="Unassembled WGS sequence"/>
</dbReference>
<protein>
    <recommendedName>
        <fullName evidence="4">molybdopterin molybdotransferase</fullName>
        <ecNumber evidence="4">2.10.1.1</ecNumber>
    </recommendedName>
</protein>
<evidence type="ECO:0000256" key="1">
    <source>
        <dbReference type="ARBA" id="ARBA00001946"/>
    </source>
</evidence>
<comment type="similarity">
    <text evidence="3">In the N-terminal section; belongs to the MoaB/Mog family.</text>
</comment>
<keyword evidence="5" id="KW-0500">Molybdenum</keyword>
<keyword evidence="6" id="KW-0808">Transferase</keyword>
<evidence type="ECO:0000259" key="10">
    <source>
        <dbReference type="SMART" id="SM00852"/>
    </source>
</evidence>
<organism evidence="11 12">
    <name type="scientific">Plakobranchus ocellatus</name>
    <dbReference type="NCBI Taxonomy" id="259542"/>
    <lineage>
        <taxon>Eukaryota</taxon>
        <taxon>Metazoa</taxon>
        <taxon>Spiralia</taxon>
        <taxon>Lophotrochozoa</taxon>
        <taxon>Mollusca</taxon>
        <taxon>Gastropoda</taxon>
        <taxon>Heterobranchia</taxon>
        <taxon>Euthyneura</taxon>
        <taxon>Panpulmonata</taxon>
        <taxon>Sacoglossa</taxon>
        <taxon>Placobranchoidea</taxon>
        <taxon>Plakobranchidae</taxon>
        <taxon>Plakobranchus</taxon>
    </lineage>
</organism>
<dbReference type="GO" id="GO:0061599">
    <property type="term" value="F:molybdopterin molybdotransferase activity"/>
    <property type="evidence" value="ECO:0007669"/>
    <property type="project" value="UniProtKB-EC"/>
</dbReference>
<keyword evidence="12" id="KW-1185">Reference proteome</keyword>
<dbReference type="SMART" id="SM00852">
    <property type="entry name" value="MoCF_biosynth"/>
    <property type="match status" value="1"/>
</dbReference>
<dbReference type="PANTHER" id="PTHR43764:SF1">
    <property type="entry name" value="MOLYBDOPTERIN MOLYBDOTRANSFERASE"/>
    <property type="match status" value="1"/>
</dbReference>
<comment type="pathway">
    <text evidence="2">Cofactor biosynthesis; molybdopterin biosynthesis.</text>
</comment>
<dbReference type="FunFam" id="3.40.980.10:FF:000002">
    <property type="entry name" value="Molybdopterin molybdenumtransferase"/>
    <property type="match status" value="1"/>
</dbReference>
<dbReference type="GO" id="GO:0006777">
    <property type="term" value="P:Mo-molybdopterin cofactor biosynthetic process"/>
    <property type="evidence" value="ECO:0007669"/>
    <property type="project" value="UniProtKB-KW"/>
</dbReference>
<evidence type="ECO:0000313" key="12">
    <source>
        <dbReference type="Proteomes" id="UP000735302"/>
    </source>
</evidence>
<dbReference type="InterPro" id="IPR008284">
    <property type="entry name" value="MoCF_biosynth_CS"/>
</dbReference>
<accession>A0AAV4DYW6</accession>
<dbReference type="InterPro" id="IPR036425">
    <property type="entry name" value="MoaB/Mog-like_dom_sf"/>
</dbReference>
<dbReference type="EMBL" id="BLXT01008461">
    <property type="protein sequence ID" value="GFO49259.1"/>
    <property type="molecule type" value="Genomic_DNA"/>
</dbReference>
<keyword evidence="9" id="KW-0501">Molybdenum cofactor biosynthesis</keyword>
<evidence type="ECO:0000256" key="6">
    <source>
        <dbReference type="ARBA" id="ARBA00022679"/>
    </source>
</evidence>
<evidence type="ECO:0000256" key="2">
    <source>
        <dbReference type="ARBA" id="ARBA00005046"/>
    </source>
</evidence>
<dbReference type="AlphaFoldDB" id="A0AAV4DYW6"/>
<dbReference type="Gene3D" id="3.40.980.10">
    <property type="entry name" value="MoaB/Mog-like domain"/>
    <property type="match status" value="1"/>
</dbReference>
<dbReference type="PROSITE" id="PS01078">
    <property type="entry name" value="MOCF_BIOSYNTHESIS_1"/>
    <property type="match status" value="1"/>
</dbReference>
<dbReference type="InterPro" id="IPR051920">
    <property type="entry name" value="MPT_Adenylyltrnsfr/MoaC-Rel"/>
</dbReference>
<evidence type="ECO:0000256" key="4">
    <source>
        <dbReference type="ARBA" id="ARBA00013269"/>
    </source>
</evidence>
<evidence type="ECO:0000256" key="5">
    <source>
        <dbReference type="ARBA" id="ARBA00022505"/>
    </source>
</evidence>
<evidence type="ECO:0000256" key="7">
    <source>
        <dbReference type="ARBA" id="ARBA00022723"/>
    </source>
</evidence>
<evidence type="ECO:0000313" key="11">
    <source>
        <dbReference type="EMBL" id="GFO49259.1"/>
    </source>
</evidence>